<reference evidence="1" key="1">
    <citation type="submission" date="2021-07" db="EMBL/GenBank/DDBJ databases">
        <authorList>
            <person name="Branca A.L. A."/>
        </authorList>
    </citation>
    <scope>NUCLEOTIDE SEQUENCE</scope>
</reference>
<organism evidence="1 2">
    <name type="scientific">Penicillium salamii</name>
    <dbReference type="NCBI Taxonomy" id="1612424"/>
    <lineage>
        <taxon>Eukaryota</taxon>
        <taxon>Fungi</taxon>
        <taxon>Dikarya</taxon>
        <taxon>Ascomycota</taxon>
        <taxon>Pezizomycotina</taxon>
        <taxon>Eurotiomycetes</taxon>
        <taxon>Eurotiomycetidae</taxon>
        <taxon>Eurotiales</taxon>
        <taxon>Aspergillaceae</taxon>
        <taxon>Penicillium</taxon>
    </lineage>
</organism>
<protein>
    <submittedName>
        <fullName evidence="1">Uncharacterized protein</fullName>
    </submittedName>
</protein>
<gene>
    <name evidence="1" type="ORF">PSALAMII_LOCUS398</name>
</gene>
<sequence length="83" mass="9839">MDYPTSPSPYDQFIKKQRQVSYNTEYKNKTQIHQQQSSDDTTIEAEVLVHKSNSLVTEFIKFINYNNTLVIPTLKLLDLYFYL</sequence>
<comment type="caution">
    <text evidence="1">The sequence shown here is derived from an EMBL/GenBank/DDBJ whole genome shotgun (WGS) entry which is preliminary data.</text>
</comment>
<name>A0A9W4I3M0_9EURO</name>
<keyword evidence="2" id="KW-1185">Reference proteome</keyword>
<dbReference type="OrthoDB" id="1689333at2759"/>
<accession>A0A9W4I3M0</accession>
<evidence type="ECO:0000313" key="2">
    <source>
        <dbReference type="Proteomes" id="UP001152649"/>
    </source>
</evidence>
<evidence type="ECO:0000313" key="1">
    <source>
        <dbReference type="EMBL" id="CAG8237028.1"/>
    </source>
</evidence>
<proteinExistence type="predicted"/>
<dbReference type="Proteomes" id="UP001152649">
    <property type="component" value="Unassembled WGS sequence"/>
</dbReference>
<dbReference type="EMBL" id="CAJVPG010000012">
    <property type="protein sequence ID" value="CAG8237028.1"/>
    <property type="molecule type" value="Genomic_DNA"/>
</dbReference>
<dbReference type="AlphaFoldDB" id="A0A9W4I3M0"/>